<dbReference type="PANTHER" id="PTHR30548:SF6">
    <property type="entry name" value="DEHYDRATASE SUBUNIT YJIM-RELATED"/>
    <property type="match status" value="1"/>
</dbReference>
<dbReference type="EMBL" id="JAHLPM010000001">
    <property type="protein sequence ID" value="MBU5436546.1"/>
    <property type="molecule type" value="Genomic_DNA"/>
</dbReference>
<keyword evidence="4" id="KW-1185">Reference proteome</keyword>
<comment type="cofactor">
    <cofactor evidence="1">
        <name>[4Fe-4S] cluster</name>
        <dbReference type="ChEBI" id="CHEBI:49883"/>
    </cofactor>
</comment>
<dbReference type="NCBIfam" id="NF040772">
    <property type="entry name" value="double_cubane"/>
    <property type="match status" value="1"/>
</dbReference>
<dbReference type="InterPro" id="IPR010327">
    <property type="entry name" value="FldB/FldC_alpha/beta"/>
</dbReference>
<comment type="similarity">
    <text evidence="2">Belongs to the FldB/FldC dehydratase alpha/beta subunit family.</text>
</comment>
<reference evidence="3 4" key="1">
    <citation type="submission" date="2021-06" db="EMBL/GenBank/DDBJ databases">
        <authorList>
            <person name="Sun Q."/>
            <person name="Li D."/>
        </authorList>
    </citation>
    <scope>NUCLEOTIDE SEQUENCE [LARGE SCALE GENOMIC DNA]</scope>
    <source>
        <strain evidence="3 4">MSJ-40</strain>
    </source>
</reference>
<proteinExistence type="inferred from homology"/>
<protein>
    <submittedName>
        <fullName evidence="3">2-hydroxyacyl-CoA dehydratase family protein</fullName>
    </submittedName>
</protein>
<organism evidence="3 4">
    <name type="scientific">Tissierella simiarum</name>
    <dbReference type="NCBI Taxonomy" id="2841534"/>
    <lineage>
        <taxon>Bacteria</taxon>
        <taxon>Bacillati</taxon>
        <taxon>Bacillota</taxon>
        <taxon>Tissierellia</taxon>
        <taxon>Tissierellales</taxon>
        <taxon>Tissierellaceae</taxon>
        <taxon>Tissierella</taxon>
    </lineage>
</organism>
<evidence type="ECO:0000256" key="1">
    <source>
        <dbReference type="ARBA" id="ARBA00001966"/>
    </source>
</evidence>
<dbReference type="Pfam" id="PF06050">
    <property type="entry name" value="HGD-D"/>
    <property type="match status" value="1"/>
</dbReference>
<evidence type="ECO:0000313" key="3">
    <source>
        <dbReference type="EMBL" id="MBU5436546.1"/>
    </source>
</evidence>
<dbReference type="PANTHER" id="PTHR30548">
    <property type="entry name" value="2-HYDROXYGLUTARYL-COA DEHYDRATASE, D-COMPONENT-RELATED"/>
    <property type="match status" value="1"/>
</dbReference>
<dbReference type="RefSeq" id="WP_216515843.1">
    <property type="nucleotide sequence ID" value="NZ_JAHLPM010000001.1"/>
</dbReference>
<name>A0ABS6E0W4_9FIRM</name>
<accession>A0ABS6E0W4</accession>
<comment type="caution">
    <text evidence="3">The sequence shown here is derived from an EMBL/GenBank/DDBJ whole genome shotgun (WGS) entry which is preliminary data.</text>
</comment>
<gene>
    <name evidence="3" type="ORF">KQI42_00920</name>
</gene>
<evidence type="ECO:0000313" key="4">
    <source>
        <dbReference type="Proteomes" id="UP000749471"/>
    </source>
</evidence>
<evidence type="ECO:0000256" key="2">
    <source>
        <dbReference type="ARBA" id="ARBA00005806"/>
    </source>
</evidence>
<sequence>MDNFEMIKNGTLKAKEIKENGGKIAGIFCSFAPVEILDAAGIHIVNLCGTSNESIINSESDLPKNLCPLIKSSYGTAISDKCGYTYLSDIIIGETTCDGKKKMYELLSELKDIHIMQLPQGIDRSYSSLMWEKEVRLLIKILEEKFGIEITEKKLKEATSFRNNFRSLYGELFELSKLEPPAITGFDMYKILEEYKFNFDLKEEYKQLEELINQIKKDYEEGARPVDNKAKRILVTGCPLGGVLDKIVNTIENSGGVVVCFENCEGIKSIRNKVDENTDDIIKAIADRYLNIGCSVMTPNLKRIELLPELIEEFKVDAVIEVVLQTCHSYSVESRTIKKLITDTGIPYMALETDYSESNIGQIKTRIAAFVEIL</sequence>
<dbReference type="Proteomes" id="UP000749471">
    <property type="component" value="Unassembled WGS sequence"/>
</dbReference>
<dbReference type="InterPro" id="IPR047678">
    <property type="entry name" value="YjiM-like"/>
</dbReference>